<organism evidence="1 2">
    <name type="scientific">Cinchona calisaya</name>
    <dbReference type="NCBI Taxonomy" id="153742"/>
    <lineage>
        <taxon>Eukaryota</taxon>
        <taxon>Viridiplantae</taxon>
        <taxon>Streptophyta</taxon>
        <taxon>Embryophyta</taxon>
        <taxon>Tracheophyta</taxon>
        <taxon>Spermatophyta</taxon>
        <taxon>Magnoliopsida</taxon>
        <taxon>eudicotyledons</taxon>
        <taxon>Gunneridae</taxon>
        <taxon>Pentapetalae</taxon>
        <taxon>asterids</taxon>
        <taxon>lamiids</taxon>
        <taxon>Gentianales</taxon>
        <taxon>Rubiaceae</taxon>
        <taxon>Cinchonoideae</taxon>
        <taxon>Cinchoneae</taxon>
        <taxon>Cinchona</taxon>
    </lineage>
</organism>
<dbReference type="EMBL" id="JBJUIK010000010">
    <property type="protein sequence ID" value="KAL3515110.1"/>
    <property type="molecule type" value="Genomic_DNA"/>
</dbReference>
<comment type="caution">
    <text evidence="1">The sequence shown here is derived from an EMBL/GenBank/DDBJ whole genome shotgun (WGS) entry which is preliminary data.</text>
</comment>
<dbReference type="SUPFAM" id="SSF53067">
    <property type="entry name" value="Actin-like ATPase domain"/>
    <property type="match status" value="1"/>
</dbReference>
<dbReference type="Gene3D" id="3.30.420.40">
    <property type="match status" value="1"/>
</dbReference>
<sequence length="106" mass="12001">MVTSFYASQSLLLHLQPSCLKQRLHGTKKLIISTTSVFKIGHKSKSKQAMVTIRNSKENADVDFEVGKRLYMGMDFGTSGARYTLIDEDGNIHAEGKREYPLFMKE</sequence>
<protein>
    <submittedName>
        <fullName evidence="1">Uncharacterized protein</fullName>
    </submittedName>
</protein>
<dbReference type="Proteomes" id="UP001630127">
    <property type="component" value="Unassembled WGS sequence"/>
</dbReference>
<proteinExistence type="predicted"/>
<dbReference type="AlphaFoldDB" id="A0ABD2Z9W9"/>
<reference evidence="1 2" key="1">
    <citation type="submission" date="2024-11" db="EMBL/GenBank/DDBJ databases">
        <title>A near-complete genome assembly of Cinchona calisaya.</title>
        <authorList>
            <person name="Lian D.C."/>
            <person name="Zhao X.W."/>
            <person name="Wei L."/>
        </authorList>
    </citation>
    <scope>NUCLEOTIDE SEQUENCE [LARGE SCALE GENOMIC DNA]</scope>
    <source>
        <tissue evidence="1">Nenye</tissue>
    </source>
</reference>
<accession>A0ABD2Z9W9</accession>
<dbReference type="InterPro" id="IPR043129">
    <property type="entry name" value="ATPase_NBD"/>
</dbReference>
<evidence type="ECO:0000313" key="1">
    <source>
        <dbReference type="EMBL" id="KAL3515110.1"/>
    </source>
</evidence>
<evidence type="ECO:0000313" key="2">
    <source>
        <dbReference type="Proteomes" id="UP001630127"/>
    </source>
</evidence>
<gene>
    <name evidence="1" type="ORF">ACH5RR_022012</name>
</gene>
<keyword evidence="2" id="KW-1185">Reference proteome</keyword>
<name>A0ABD2Z9W9_9GENT</name>